<dbReference type="EMBL" id="JAKNRW010000001">
    <property type="protein sequence ID" value="MCK1788801.1"/>
    <property type="molecule type" value="Genomic_DNA"/>
</dbReference>
<keyword evidence="1" id="KW-0472">Membrane</keyword>
<organism evidence="2 3">
    <name type="scientific">Pseudomonas violetae</name>
    <dbReference type="NCBI Taxonomy" id="2915813"/>
    <lineage>
        <taxon>Bacteria</taxon>
        <taxon>Pseudomonadati</taxon>
        <taxon>Pseudomonadota</taxon>
        <taxon>Gammaproteobacteria</taxon>
        <taxon>Pseudomonadales</taxon>
        <taxon>Pseudomonadaceae</taxon>
        <taxon>Pseudomonas</taxon>
    </lineage>
</organism>
<feature type="transmembrane region" description="Helical" evidence="1">
    <location>
        <begin position="61"/>
        <end position="90"/>
    </location>
</feature>
<feature type="transmembrane region" description="Helical" evidence="1">
    <location>
        <begin position="127"/>
        <end position="146"/>
    </location>
</feature>
<keyword evidence="1" id="KW-0812">Transmembrane</keyword>
<evidence type="ECO:0000313" key="3">
    <source>
        <dbReference type="Proteomes" id="UP001299876"/>
    </source>
</evidence>
<dbReference type="Proteomes" id="UP001299876">
    <property type="component" value="Unassembled WGS sequence"/>
</dbReference>
<gene>
    <name evidence="2" type="ORF">L9059_01060</name>
</gene>
<feature type="transmembrane region" description="Helical" evidence="1">
    <location>
        <begin position="96"/>
        <end position="120"/>
    </location>
</feature>
<reference evidence="2 3" key="1">
    <citation type="submission" date="2022-02" db="EMBL/GenBank/DDBJ databases">
        <title>Comparative genomics of the first Antarctic Pseudomonas spp. capable of biotransforming 2,4,6-Trinitrotoluene.</title>
        <authorList>
            <person name="Cabrera M.A."/>
            <person name="Marquez S.L."/>
            <person name="Perez-Donoso J.M."/>
        </authorList>
    </citation>
    <scope>NUCLEOTIDE SEQUENCE [LARGE SCALE GENOMIC DNA]</scope>
    <source>
        <strain evidence="2 3">TNT19</strain>
    </source>
</reference>
<keyword evidence="3" id="KW-1185">Reference proteome</keyword>
<keyword evidence="1" id="KW-1133">Transmembrane helix</keyword>
<protein>
    <submittedName>
        <fullName evidence="2">Uncharacterized protein</fullName>
    </submittedName>
</protein>
<evidence type="ECO:0000313" key="2">
    <source>
        <dbReference type="EMBL" id="MCK1788801.1"/>
    </source>
</evidence>
<comment type="caution">
    <text evidence="2">The sequence shown here is derived from an EMBL/GenBank/DDBJ whole genome shotgun (WGS) entry which is preliminary data.</text>
</comment>
<dbReference type="RefSeq" id="WP_247286037.1">
    <property type="nucleotide sequence ID" value="NZ_JAKNRW010000001.1"/>
</dbReference>
<proteinExistence type="predicted"/>
<evidence type="ECO:0000256" key="1">
    <source>
        <dbReference type="SAM" id="Phobius"/>
    </source>
</evidence>
<name>A0ABT0ETL4_9PSED</name>
<accession>A0ABT0ETL4</accession>
<sequence>MPLLLKAVTILVLIALLSAVSKRMKRHCQFALGVATLSIGIVLACMVGTATEIVLPGMTGLFAGGLAGALVGGLVFLMLGGIGVVAGGGIGFGLGLWKLVIGGSVVGVFTGTTSLMFGGFGIRTTQIFLVSPFIWLPIILASIGVIRRAMAGQPTATKSSKKTAPSVELLAIADSSQPRT</sequence>
<feature type="transmembrane region" description="Helical" evidence="1">
    <location>
        <begin position="29"/>
        <end position="49"/>
    </location>
</feature>